<dbReference type="GO" id="GO:0031418">
    <property type="term" value="F:L-ascorbic acid binding"/>
    <property type="evidence" value="ECO:0007669"/>
    <property type="project" value="InterPro"/>
</dbReference>
<evidence type="ECO:0000256" key="2">
    <source>
        <dbReference type="ARBA" id="ARBA00022723"/>
    </source>
</evidence>
<gene>
    <name evidence="8" type="ORF">K431DRAFT_276852</name>
</gene>
<keyword evidence="9" id="KW-1185">Reference proteome</keyword>
<dbReference type="InterPro" id="IPR044862">
    <property type="entry name" value="Pro_4_hyd_alph_FE2OG_OXY"/>
</dbReference>
<evidence type="ECO:0000313" key="9">
    <source>
        <dbReference type="Proteomes" id="UP000799441"/>
    </source>
</evidence>
<accession>A0A9P4Q143</accession>
<protein>
    <recommendedName>
        <fullName evidence="7">Fe2OG dioxygenase domain-containing protein</fullName>
    </recommendedName>
</protein>
<dbReference type="InterPro" id="IPR006620">
    <property type="entry name" value="Pro_4_hyd_alph"/>
</dbReference>
<sequence length="275" mass="30735">MADQGSRWRTTIEIAAISAVLYLVLGAPGFPSSLLGGSSEHRIPQSRAKTESLVYPSPGLQCGSQSYNVHIFSASPLVIYIDDFLNQEEADHLIDISRDKWQISTVFNNGVEERDDSVRKSEKALIDRDTTVQCIEQRALSIQGWPQETFIERLWTQRYNVSGHYSLHYDWASASKDSRRVSTFMVYLEADCGGGGTNFPMLQAPEDVKWCDFIECGQQGDAEGVTFKARKGAAVFWMNFDADGRGYKETIHAGMPVTKGTKVGLNIWSWYQAGL</sequence>
<keyword evidence="6" id="KW-1133">Transmembrane helix</keyword>
<evidence type="ECO:0000256" key="6">
    <source>
        <dbReference type="SAM" id="Phobius"/>
    </source>
</evidence>
<evidence type="ECO:0000256" key="5">
    <source>
        <dbReference type="ARBA" id="ARBA00023004"/>
    </source>
</evidence>
<evidence type="ECO:0000256" key="3">
    <source>
        <dbReference type="ARBA" id="ARBA00022964"/>
    </source>
</evidence>
<evidence type="ECO:0000256" key="1">
    <source>
        <dbReference type="ARBA" id="ARBA00001961"/>
    </source>
</evidence>
<keyword evidence="2" id="KW-0479">Metal-binding</keyword>
<dbReference type="GO" id="GO:0005506">
    <property type="term" value="F:iron ion binding"/>
    <property type="evidence" value="ECO:0007669"/>
    <property type="project" value="InterPro"/>
</dbReference>
<dbReference type="PROSITE" id="PS51471">
    <property type="entry name" value="FE2OG_OXY"/>
    <property type="match status" value="1"/>
</dbReference>
<dbReference type="SMART" id="SM00702">
    <property type="entry name" value="P4Hc"/>
    <property type="match status" value="1"/>
</dbReference>
<dbReference type="OrthoDB" id="420380at2759"/>
<dbReference type="Gene3D" id="2.60.120.620">
    <property type="entry name" value="q2cbj1_9rhob like domain"/>
    <property type="match status" value="1"/>
</dbReference>
<comment type="cofactor">
    <cofactor evidence="1">
        <name>L-ascorbate</name>
        <dbReference type="ChEBI" id="CHEBI:38290"/>
    </cofactor>
</comment>
<dbReference type="PANTHER" id="PTHR10869:SF246">
    <property type="entry name" value="TRANSMEMBRANE PROLYL 4-HYDROXYLASE"/>
    <property type="match status" value="1"/>
</dbReference>
<dbReference type="PANTHER" id="PTHR10869">
    <property type="entry name" value="PROLYL 4-HYDROXYLASE ALPHA SUBUNIT"/>
    <property type="match status" value="1"/>
</dbReference>
<keyword evidence="3" id="KW-0223">Dioxygenase</keyword>
<dbReference type="AlphaFoldDB" id="A0A9P4Q143"/>
<keyword evidence="4" id="KW-0560">Oxidoreductase</keyword>
<keyword evidence="6" id="KW-0812">Transmembrane</keyword>
<proteinExistence type="predicted"/>
<dbReference type="GO" id="GO:0004656">
    <property type="term" value="F:procollagen-proline 4-dioxygenase activity"/>
    <property type="evidence" value="ECO:0007669"/>
    <property type="project" value="TreeGrafter"/>
</dbReference>
<evidence type="ECO:0000259" key="7">
    <source>
        <dbReference type="PROSITE" id="PS51471"/>
    </source>
</evidence>
<dbReference type="EMBL" id="MU003843">
    <property type="protein sequence ID" value="KAF2717473.1"/>
    <property type="molecule type" value="Genomic_DNA"/>
</dbReference>
<feature type="domain" description="Fe2OG dioxygenase" evidence="7">
    <location>
        <begin position="149"/>
        <end position="271"/>
    </location>
</feature>
<evidence type="ECO:0000313" key="8">
    <source>
        <dbReference type="EMBL" id="KAF2717473.1"/>
    </source>
</evidence>
<dbReference type="InterPro" id="IPR045054">
    <property type="entry name" value="P4HA-like"/>
</dbReference>
<dbReference type="GO" id="GO:0005783">
    <property type="term" value="C:endoplasmic reticulum"/>
    <property type="evidence" value="ECO:0007669"/>
    <property type="project" value="TreeGrafter"/>
</dbReference>
<comment type="caution">
    <text evidence="8">The sequence shown here is derived from an EMBL/GenBank/DDBJ whole genome shotgun (WGS) entry which is preliminary data.</text>
</comment>
<reference evidence="8" key="1">
    <citation type="journal article" date="2020" name="Stud. Mycol.">
        <title>101 Dothideomycetes genomes: a test case for predicting lifestyles and emergence of pathogens.</title>
        <authorList>
            <person name="Haridas S."/>
            <person name="Albert R."/>
            <person name="Binder M."/>
            <person name="Bloem J."/>
            <person name="Labutti K."/>
            <person name="Salamov A."/>
            <person name="Andreopoulos B."/>
            <person name="Baker S."/>
            <person name="Barry K."/>
            <person name="Bills G."/>
            <person name="Bluhm B."/>
            <person name="Cannon C."/>
            <person name="Castanera R."/>
            <person name="Culley D."/>
            <person name="Daum C."/>
            <person name="Ezra D."/>
            <person name="Gonzalez J."/>
            <person name="Henrissat B."/>
            <person name="Kuo A."/>
            <person name="Liang C."/>
            <person name="Lipzen A."/>
            <person name="Lutzoni F."/>
            <person name="Magnuson J."/>
            <person name="Mondo S."/>
            <person name="Nolan M."/>
            <person name="Ohm R."/>
            <person name="Pangilinan J."/>
            <person name="Park H.-J."/>
            <person name="Ramirez L."/>
            <person name="Alfaro M."/>
            <person name="Sun H."/>
            <person name="Tritt A."/>
            <person name="Yoshinaga Y."/>
            <person name="Zwiers L.-H."/>
            <person name="Turgeon B."/>
            <person name="Goodwin S."/>
            <person name="Spatafora J."/>
            <person name="Crous P."/>
            <person name="Grigoriev I."/>
        </authorList>
    </citation>
    <scope>NUCLEOTIDE SEQUENCE</scope>
    <source>
        <strain evidence="8">CBS 116435</strain>
    </source>
</reference>
<dbReference type="InterPro" id="IPR005123">
    <property type="entry name" value="Oxoglu/Fe-dep_dioxygenase_dom"/>
</dbReference>
<name>A0A9P4Q143_9PEZI</name>
<dbReference type="FunFam" id="2.60.120.620:FF:000027">
    <property type="entry name" value="Oxidoreductase, 2OG-Fe(II) oxygenase family family"/>
    <property type="match status" value="1"/>
</dbReference>
<evidence type="ECO:0000256" key="4">
    <source>
        <dbReference type="ARBA" id="ARBA00023002"/>
    </source>
</evidence>
<organism evidence="8 9">
    <name type="scientific">Polychaeton citri CBS 116435</name>
    <dbReference type="NCBI Taxonomy" id="1314669"/>
    <lineage>
        <taxon>Eukaryota</taxon>
        <taxon>Fungi</taxon>
        <taxon>Dikarya</taxon>
        <taxon>Ascomycota</taxon>
        <taxon>Pezizomycotina</taxon>
        <taxon>Dothideomycetes</taxon>
        <taxon>Dothideomycetidae</taxon>
        <taxon>Capnodiales</taxon>
        <taxon>Capnodiaceae</taxon>
        <taxon>Polychaeton</taxon>
    </lineage>
</organism>
<dbReference type="Pfam" id="PF13640">
    <property type="entry name" value="2OG-FeII_Oxy_3"/>
    <property type="match status" value="1"/>
</dbReference>
<feature type="transmembrane region" description="Helical" evidence="6">
    <location>
        <begin position="12"/>
        <end position="30"/>
    </location>
</feature>
<keyword evidence="5" id="KW-0408">Iron</keyword>
<dbReference type="Proteomes" id="UP000799441">
    <property type="component" value="Unassembled WGS sequence"/>
</dbReference>
<keyword evidence="6" id="KW-0472">Membrane</keyword>